<keyword evidence="1" id="KW-1133">Transmembrane helix</keyword>
<gene>
    <name evidence="2" type="ORF">QYS47_33780</name>
</gene>
<protein>
    <submittedName>
        <fullName evidence="2">Uncharacterized protein</fullName>
    </submittedName>
</protein>
<dbReference type="EMBL" id="CP129968">
    <property type="protein sequence ID" value="WNB17394.1"/>
    <property type="molecule type" value="Genomic_DNA"/>
</dbReference>
<reference evidence="2" key="1">
    <citation type="submission" date="2023-08" db="EMBL/GenBank/DDBJ databases">
        <title>Comparative genomics and taxonomic characterization of three novel marine species of genus Marivirga.</title>
        <authorList>
            <person name="Muhammad N."/>
            <person name="Kim S.-G."/>
        </authorList>
    </citation>
    <scope>NUCLEOTIDE SEQUENCE</scope>
    <source>
        <strain evidence="2">BKB1-2</strain>
    </source>
</reference>
<feature type="transmembrane region" description="Helical" evidence="1">
    <location>
        <begin position="292"/>
        <end position="311"/>
    </location>
</feature>
<evidence type="ECO:0000256" key="1">
    <source>
        <dbReference type="SAM" id="Phobius"/>
    </source>
</evidence>
<feature type="transmembrane region" description="Helical" evidence="1">
    <location>
        <begin position="268"/>
        <end position="286"/>
    </location>
</feature>
<feature type="transmembrane region" description="Helical" evidence="1">
    <location>
        <begin position="206"/>
        <end position="225"/>
    </location>
</feature>
<evidence type="ECO:0000313" key="2">
    <source>
        <dbReference type="EMBL" id="WNB17394.1"/>
    </source>
</evidence>
<dbReference type="AlphaFoldDB" id="A0AA52EZ87"/>
<dbReference type="KEGG" id="marp:QYS47_33780"/>
<dbReference type="RefSeq" id="WP_322346883.1">
    <property type="nucleotide sequence ID" value="NZ_CP129968.2"/>
</dbReference>
<feature type="transmembrane region" description="Helical" evidence="1">
    <location>
        <begin position="16"/>
        <end position="35"/>
    </location>
</feature>
<dbReference type="Proteomes" id="UP001232019">
    <property type="component" value="Chromosome"/>
</dbReference>
<feature type="transmembrane region" description="Helical" evidence="1">
    <location>
        <begin position="87"/>
        <end position="105"/>
    </location>
</feature>
<proteinExistence type="predicted"/>
<feature type="transmembrane region" description="Helical" evidence="1">
    <location>
        <begin position="164"/>
        <end position="194"/>
    </location>
</feature>
<keyword evidence="1" id="KW-0812">Transmembrane</keyword>
<accession>A0AA52EZ87</accession>
<feature type="transmembrane region" description="Helical" evidence="1">
    <location>
        <begin position="349"/>
        <end position="366"/>
    </location>
</feature>
<feature type="transmembrane region" description="Helical" evidence="1">
    <location>
        <begin position="318"/>
        <end position="337"/>
    </location>
</feature>
<organism evidence="2">
    <name type="scientific">Marivirga arenosa</name>
    <dbReference type="NCBI Taxonomy" id="3059076"/>
    <lineage>
        <taxon>Bacteria</taxon>
        <taxon>Pseudomonadati</taxon>
        <taxon>Bacteroidota</taxon>
        <taxon>Cytophagia</taxon>
        <taxon>Cytophagales</taxon>
        <taxon>Marivirgaceae</taxon>
        <taxon>Marivirga</taxon>
    </lineage>
</organism>
<name>A0AA52EZ87_9BACT</name>
<sequence>MNIKIASKRIFNRYEWYLLSFILLLALSVHLYSSWGGLIWTIDSNTYWTASRNIINEGKLIAADGGAYVFWPPLFPITLSLFSESSYYVFHSFSFLLGLIFIYQFLKLKHSITLSLMVLSVYTLTVYPYLLSSFLWTEVNFILFLYSGLYFFQKWNMDENNHKYLMLAGILFCLMCLQRNAGVFIIVGLSIYSIAFYFKTRNFKNFISTGSVLSISVIPVILWNINRRILFPEEYYIYQQPFLTDFLKNFKMVSNELIRLVLPIDTGLNSYIIIILLSMIMMSIIYKKESSLTITLISTYIFLFITLPLLEKSDIGRFIAPIMPLIILQIISSSKYYISKLYKNKIKNAIILLFSIVLLYNIARTINNVEQWNYRSVHNPKSAKIFF</sequence>
<keyword evidence="1" id="KW-0472">Membrane</keyword>
<feature type="transmembrane region" description="Helical" evidence="1">
    <location>
        <begin position="135"/>
        <end position="152"/>
    </location>
</feature>